<keyword evidence="3" id="KW-0472">Membrane</keyword>
<name>A0ABW1PDR2_9PSEU</name>
<feature type="transmembrane region" description="Helical" evidence="3">
    <location>
        <begin position="74"/>
        <end position="92"/>
    </location>
</feature>
<keyword evidence="1 2" id="KW-0808">Transferase</keyword>
<reference evidence="5" key="1">
    <citation type="journal article" date="2019" name="Int. J. Syst. Evol. Microbiol.">
        <title>The Global Catalogue of Microorganisms (GCM) 10K type strain sequencing project: providing services to taxonomists for standard genome sequencing and annotation.</title>
        <authorList>
            <consortium name="The Broad Institute Genomics Platform"/>
            <consortium name="The Broad Institute Genome Sequencing Center for Infectious Disease"/>
            <person name="Wu L."/>
            <person name="Ma J."/>
        </authorList>
    </citation>
    <scope>NUCLEOTIDE SEQUENCE [LARGE SCALE GENOMIC DNA]</scope>
    <source>
        <strain evidence="5">CGMCC 4.7246</strain>
    </source>
</reference>
<keyword evidence="5" id="KW-1185">Reference proteome</keyword>
<evidence type="ECO:0000256" key="2">
    <source>
        <dbReference type="RuleBase" id="RU003750"/>
    </source>
</evidence>
<evidence type="ECO:0000256" key="1">
    <source>
        <dbReference type="ARBA" id="ARBA00022679"/>
    </source>
</evidence>
<protein>
    <submittedName>
        <fullName evidence="4">CDP-alcohol phosphatidyltransferase family protein</fullName>
        <ecNumber evidence="4">2.7.8.-</ecNumber>
    </submittedName>
</protein>
<dbReference type="EC" id="2.7.8.-" evidence="4"/>
<feature type="transmembrane region" description="Helical" evidence="3">
    <location>
        <begin position="159"/>
        <end position="179"/>
    </location>
</feature>
<dbReference type="Pfam" id="PF01066">
    <property type="entry name" value="CDP-OH_P_transf"/>
    <property type="match status" value="1"/>
</dbReference>
<dbReference type="GO" id="GO:0016740">
    <property type="term" value="F:transferase activity"/>
    <property type="evidence" value="ECO:0007669"/>
    <property type="project" value="UniProtKB-KW"/>
</dbReference>
<keyword evidence="3" id="KW-0812">Transmembrane</keyword>
<organism evidence="4 5">
    <name type="scientific">Saccharothrix lopnurensis</name>
    <dbReference type="NCBI Taxonomy" id="1670621"/>
    <lineage>
        <taxon>Bacteria</taxon>
        <taxon>Bacillati</taxon>
        <taxon>Actinomycetota</taxon>
        <taxon>Actinomycetes</taxon>
        <taxon>Pseudonocardiales</taxon>
        <taxon>Pseudonocardiaceae</taxon>
        <taxon>Saccharothrix</taxon>
    </lineage>
</organism>
<comment type="caution">
    <text evidence="4">The sequence shown here is derived from an EMBL/GenBank/DDBJ whole genome shotgun (WGS) entry which is preliminary data.</text>
</comment>
<dbReference type="Proteomes" id="UP001596220">
    <property type="component" value="Unassembled WGS sequence"/>
</dbReference>
<accession>A0ABW1PDR2</accession>
<dbReference type="EMBL" id="JBHSQO010000048">
    <property type="protein sequence ID" value="MFC6093726.1"/>
    <property type="molecule type" value="Genomic_DNA"/>
</dbReference>
<dbReference type="Gene3D" id="1.20.120.1760">
    <property type="match status" value="1"/>
</dbReference>
<comment type="similarity">
    <text evidence="2">Belongs to the CDP-alcohol phosphatidyltransferase class-I family.</text>
</comment>
<keyword evidence="3" id="KW-1133">Transmembrane helix</keyword>
<feature type="transmembrane region" description="Helical" evidence="3">
    <location>
        <begin position="217"/>
        <end position="250"/>
    </location>
</feature>
<evidence type="ECO:0000313" key="4">
    <source>
        <dbReference type="EMBL" id="MFC6093726.1"/>
    </source>
</evidence>
<gene>
    <name evidence="4" type="ORF">ACFP3R_31025</name>
</gene>
<sequence>MTTLQHSAAPTAREPGRWEPVRWEPVRRELAQWELAQREPVRWPVRSEPVLWVGAQVLLLQLLEVAVGLGPPGWFAGVAHAVATSALLGGAVRRTGHRLGPADRVTLARGLLVGGVTALVAARSGETAPLVALASVALALDFVDGRVARRTGTASPLGARFDMEVDAFLILVLSVHAAWQLGPWVLVIGVMRYAFVAASWPWGWLRGDLPPSRARKVVAAVQGVVLVVAVSGLVPFAGALVGGALAALVWSFGRDTARLFGRRGLCPSR</sequence>
<evidence type="ECO:0000256" key="3">
    <source>
        <dbReference type="SAM" id="Phobius"/>
    </source>
</evidence>
<evidence type="ECO:0000313" key="5">
    <source>
        <dbReference type="Proteomes" id="UP001596220"/>
    </source>
</evidence>
<dbReference type="PROSITE" id="PS00379">
    <property type="entry name" value="CDP_ALCOHOL_P_TRANSF"/>
    <property type="match status" value="1"/>
</dbReference>
<dbReference type="RefSeq" id="WP_380641203.1">
    <property type="nucleotide sequence ID" value="NZ_JBHSQO010000048.1"/>
</dbReference>
<feature type="transmembrane region" description="Helical" evidence="3">
    <location>
        <begin position="104"/>
        <end position="122"/>
    </location>
</feature>
<dbReference type="InterPro" id="IPR048254">
    <property type="entry name" value="CDP_ALCOHOL_P_TRANSF_CS"/>
</dbReference>
<proteinExistence type="inferred from homology"/>
<dbReference type="InterPro" id="IPR043130">
    <property type="entry name" value="CDP-OH_PTrfase_TM_dom"/>
</dbReference>
<dbReference type="InterPro" id="IPR000462">
    <property type="entry name" value="CDP-OH_P_trans"/>
</dbReference>